<keyword evidence="1" id="KW-0732">Signal</keyword>
<accession>A0A8T0GUG2</accession>
<keyword evidence="3" id="KW-1185">Reference proteome</keyword>
<gene>
    <name evidence="2" type="ORF">KC19_10G190800</name>
</gene>
<feature type="signal peptide" evidence="1">
    <location>
        <begin position="1"/>
        <end position="23"/>
    </location>
</feature>
<comment type="caution">
    <text evidence="2">The sequence shown here is derived from an EMBL/GenBank/DDBJ whole genome shotgun (WGS) entry which is preliminary data.</text>
</comment>
<evidence type="ECO:0000313" key="3">
    <source>
        <dbReference type="Proteomes" id="UP000822688"/>
    </source>
</evidence>
<proteinExistence type="predicted"/>
<dbReference type="EMBL" id="CM026431">
    <property type="protein sequence ID" value="KAG0560572.1"/>
    <property type="molecule type" value="Genomic_DNA"/>
</dbReference>
<protein>
    <submittedName>
        <fullName evidence="2">Uncharacterized protein</fullName>
    </submittedName>
</protein>
<reference evidence="2" key="1">
    <citation type="submission" date="2020-06" db="EMBL/GenBank/DDBJ databases">
        <title>WGS assembly of Ceratodon purpureus strain R40.</title>
        <authorList>
            <person name="Carey S.B."/>
            <person name="Jenkins J."/>
            <person name="Shu S."/>
            <person name="Lovell J.T."/>
            <person name="Sreedasyam A."/>
            <person name="Maumus F."/>
            <person name="Tiley G.P."/>
            <person name="Fernandez-Pozo N."/>
            <person name="Barry K."/>
            <person name="Chen C."/>
            <person name="Wang M."/>
            <person name="Lipzen A."/>
            <person name="Daum C."/>
            <person name="Saski C.A."/>
            <person name="Payton A.C."/>
            <person name="Mcbreen J.C."/>
            <person name="Conrad R.E."/>
            <person name="Kollar L.M."/>
            <person name="Olsson S."/>
            <person name="Huttunen S."/>
            <person name="Landis J.B."/>
            <person name="Wickett N.J."/>
            <person name="Johnson M.G."/>
            <person name="Rensing S.A."/>
            <person name="Grimwood J."/>
            <person name="Schmutz J."/>
            <person name="Mcdaniel S.F."/>
        </authorList>
    </citation>
    <scope>NUCLEOTIDE SEQUENCE</scope>
    <source>
        <strain evidence="2">R40</strain>
    </source>
</reference>
<dbReference type="AlphaFoldDB" id="A0A8T0GUG2"/>
<feature type="chain" id="PRO_5035754732" evidence="1">
    <location>
        <begin position="24"/>
        <end position="95"/>
    </location>
</feature>
<organism evidence="2 3">
    <name type="scientific">Ceratodon purpureus</name>
    <name type="common">Fire moss</name>
    <name type="synonym">Dicranum purpureum</name>
    <dbReference type="NCBI Taxonomy" id="3225"/>
    <lineage>
        <taxon>Eukaryota</taxon>
        <taxon>Viridiplantae</taxon>
        <taxon>Streptophyta</taxon>
        <taxon>Embryophyta</taxon>
        <taxon>Bryophyta</taxon>
        <taxon>Bryophytina</taxon>
        <taxon>Bryopsida</taxon>
        <taxon>Dicranidae</taxon>
        <taxon>Pseudoditrichales</taxon>
        <taxon>Ditrichaceae</taxon>
        <taxon>Ceratodon</taxon>
    </lineage>
</organism>
<name>A0A8T0GUG2_CERPU</name>
<evidence type="ECO:0000313" key="2">
    <source>
        <dbReference type="EMBL" id="KAG0560572.1"/>
    </source>
</evidence>
<dbReference type="Proteomes" id="UP000822688">
    <property type="component" value="Chromosome 10"/>
</dbReference>
<evidence type="ECO:0000256" key="1">
    <source>
        <dbReference type="SAM" id="SignalP"/>
    </source>
</evidence>
<sequence length="95" mass="10929">MDHHHNHVFSMLGMLNLEALTLSTVEVSNHYSSLGVVVIITALNESLKSLYYLIDRIYVSSRALYTIQWIWCRNLGLPVIVVAVRALRWNRGLYV</sequence>